<sequence length="224" mass="24397">MTEKPMNAVSNEAVDSCGCGCGREDLPWSGRGTDLPITGCRFSLYPMTDDFVSIILGALDKTDTSHVWCQSDALSTVYRGKREYVVDAVAALFANAWREGVHMALEGQISRGCPGDVSGDSVLSCEGEAPNASIVAAATQPALAKLSLYPLGVENYIDDIAKVWYRAEELGLNPTSIHYATRVEGSIRDIFAYFNDVCALMERTVSHYVLHFTINVNSPTDEEE</sequence>
<gene>
    <name evidence="2" type="ORF">QUW28_03200</name>
</gene>
<proteinExistence type="predicted"/>
<dbReference type="EMBL" id="JAUDDZ010000003">
    <property type="protein sequence ID" value="MDM8274513.1"/>
    <property type="molecule type" value="Genomic_DNA"/>
</dbReference>
<reference evidence="2 3" key="2">
    <citation type="submission" date="2023-06" db="EMBL/GenBank/DDBJ databases">
        <authorList>
            <person name="Zeman M."/>
            <person name="Kubasova T."/>
            <person name="Jahodarova E."/>
            <person name="Nykrynova M."/>
            <person name="Rychlik I."/>
        </authorList>
    </citation>
    <scope>NUCLEOTIDE SEQUENCE [LARGE SCALE GENOMIC DNA]</scope>
    <source>
        <strain evidence="2 3">154_Feed</strain>
    </source>
</reference>
<protein>
    <submittedName>
        <fullName evidence="2">YkoF family thiamine/hydroxymethylpyrimidine-binding protein</fullName>
    </submittedName>
</protein>
<comment type="caution">
    <text evidence="2">The sequence shown here is derived from an EMBL/GenBank/DDBJ whole genome shotgun (WGS) entry which is preliminary data.</text>
</comment>
<organism evidence="2 3">
    <name type="scientific">Enorma phocaeensis</name>
    <dbReference type="NCBI Taxonomy" id="1871019"/>
    <lineage>
        <taxon>Bacteria</taxon>
        <taxon>Bacillati</taxon>
        <taxon>Actinomycetota</taxon>
        <taxon>Coriobacteriia</taxon>
        <taxon>Coriobacteriales</taxon>
        <taxon>Coriobacteriaceae</taxon>
        <taxon>Enorma</taxon>
    </lineage>
</organism>
<reference evidence="3" key="1">
    <citation type="submission" date="2023-06" db="EMBL/GenBank/DDBJ databases">
        <title>Identification and characterization of horizontal gene transfer across gut microbiota members of farm animals based on homology search.</title>
        <authorList>
            <person name="Zeman M."/>
            <person name="Kubasova T."/>
            <person name="Jahodarova E."/>
            <person name="Nykrynova M."/>
            <person name="Rychlik I."/>
        </authorList>
    </citation>
    <scope>NUCLEOTIDE SEQUENCE [LARGE SCALE GENOMIC DNA]</scope>
    <source>
        <strain evidence="3">154_Feed</strain>
    </source>
</reference>
<feature type="domain" description="Thiamin/hydroxymethyl pyrimidine-binding YkoF putative" evidence="1">
    <location>
        <begin position="144"/>
        <end position="221"/>
    </location>
</feature>
<dbReference type="InterPro" id="IPR029756">
    <property type="entry name" value="MTH1187/YkoF-like"/>
</dbReference>
<evidence type="ECO:0000259" key="1">
    <source>
        <dbReference type="Pfam" id="PF07615"/>
    </source>
</evidence>
<dbReference type="SUPFAM" id="SSF89957">
    <property type="entry name" value="MTH1187/YkoF-like"/>
    <property type="match status" value="1"/>
</dbReference>
<evidence type="ECO:0000313" key="2">
    <source>
        <dbReference type="EMBL" id="MDM8274513.1"/>
    </source>
</evidence>
<dbReference type="RefSeq" id="WP_289544526.1">
    <property type="nucleotide sequence ID" value="NZ_JAUDDZ010000003.1"/>
</dbReference>
<dbReference type="Pfam" id="PF07615">
    <property type="entry name" value="Ykof"/>
    <property type="match status" value="2"/>
</dbReference>
<accession>A0ABT7V7Q1</accession>
<keyword evidence="3" id="KW-1185">Reference proteome</keyword>
<feature type="domain" description="Thiamin/hydroxymethyl pyrimidine-binding YkoF putative" evidence="1">
    <location>
        <begin position="37"/>
        <end position="116"/>
    </location>
</feature>
<name>A0ABT7V7Q1_9ACTN</name>
<dbReference type="InterPro" id="IPR011522">
    <property type="entry name" value="Thiamin/HMP-bd_put_YkoF"/>
</dbReference>
<evidence type="ECO:0000313" key="3">
    <source>
        <dbReference type="Proteomes" id="UP001529421"/>
    </source>
</evidence>
<dbReference type="Gene3D" id="3.30.70.930">
    <property type="match status" value="2"/>
</dbReference>
<dbReference type="Proteomes" id="UP001529421">
    <property type="component" value="Unassembled WGS sequence"/>
</dbReference>